<evidence type="ECO:0000313" key="6">
    <source>
        <dbReference type="EMBL" id="CAF4151463.1"/>
    </source>
</evidence>
<feature type="domain" description="HTH myb-type" evidence="5">
    <location>
        <begin position="86"/>
        <end position="141"/>
    </location>
</feature>
<evidence type="ECO:0000259" key="5">
    <source>
        <dbReference type="PROSITE" id="PS51294"/>
    </source>
</evidence>
<dbReference type="Gene3D" id="1.10.10.60">
    <property type="entry name" value="Homeodomain-like"/>
    <property type="match status" value="3"/>
</dbReference>
<dbReference type="InterPro" id="IPR009057">
    <property type="entry name" value="Homeodomain-like_sf"/>
</dbReference>
<evidence type="ECO:0000259" key="4">
    <source>
        <dbReference type="PROSITE" id="PS50090"/>
    </source>
</evidence>
<dbReference type="SUPFAM" id="SSF46689">
    <property type="entry name" value="Homeodomain-like"/>
    <property type="match status" value="2"/>
</dbReference>
<dbReference type="AlphaFoldDB" id="A0A8S2RHH1"/>
<dbReference type="SMART" id="SM00717">
    <property type="entry name" value="SANT"/>
    <property type="match status" value="3"/>
</dbReference>
<dbReference type="Proteomes" id="UP000681967">
    <property type="component" value="Unassembled WGS sequence"/>
</dbReference>
<dbReference type="InterPro" id="IPR017930">
    <property type="entry name" value="Myb_dom"/>
</dbReference>
<evidence type="ECO:0000256" key="1">
    <source>
        <dbReference type="ARBA" id="ARBA00022737"/>
    </source>
</evidence>
<dbReference type="GO" id="GO:0005634">
    <property type="term" value="C:nucleus"/>
    <property type="evidence" value="ECO:0007669"/>
    <property type="project" value="TreeGrafter"/>
</dbReference>
<evidence type="ECO:0000256" key="3">
    <source>
        <dbReference type="SAM" id="MobiDB-lite"/>
    </source>
</evidence>
<dbReference type="EMBL" id="CAJOBH010009883">
    <property type="protein sequence ID" value="CAF4151463.1"/>
    <property type="molecule type" value="Genomic_DNA"/>
</dbReference>
<evidence type="ECO:0000256" key="2">
    <source>
        <dbReference type="ARBA" id="ARBA00023125"/>
    </source>
</evidence>
<comment type="caution">
    <text evidence="6">The sequence shown here is derived from an EMBL/GenBank/DDBJ whole genome shotgun (WGS) entry which is preliminary data.</text>
</comment>
<dbReference type="FunFam" id="1.10.10.60:FF:000010">
    <property type="entry name" value="Transcriptional activator Myb isoform A"/>
    <property type="match status" value="1"/>
</dbReference>
<reference evidence="6" key="1">
    <citation type="submission" date="2021-02" db="EMBL/GenBank/DDBJ databases">
        <authorList>
            <person name="Nowell W R."/>
        </authorList>
    </citation>
    <scope>NUCLEOTIDE SEQUENCE</scope>
</reference>
<dbReference type="PROSITE" id="PS51294">
    <property type="entry name" value="HTH_MYB"/>
    <property type="match status" value="3"/>
</dbReference>
<dbReference type="PANTHER" id="PTHR45614:SF25">
    <property type="entry name" value="MYB PROTEIN"/>
    <property type="match status" value="1"/>
</dbReference>
<dbReference type="InterPro" id="IPR001005">
    <property type="entry name" value="SANT/Myb"/>
</dbReference>
<name>A0A8S2RHH1_9BILA</name>
<protein>
    <submittedName>
        <fullName evidence="6">Uncharacterized protein</fullName>
    </submittedName>
</protein>
<dbReference type="PANTHER" id="PTHR45614">
    <property type="entry name" value="MYB PROTEIN-RELATED"/>
    <property type="match status" value="1"/>
</dbReference>
<sequence>MIKNRASSSRSSSTEDESDHDENLFQVKKVSSRKKSYKKWIKDEDDRLKEFINLNGGMKDWSRISKYVGNGRTDAQCQHRWERFLDPSITKGPWTDEEDRKVIELVRDYGARQWSLIAKELKGRVGKQCRERWHNHLNPAINKNPWTSDENLLLFILHQHFGNKWAEIAKYFNGRSDNSIKNHWNSSMKKKFELEPIPSSQTSSDIQPECSSQNLEHLFYCTPPSPAKQLPMLSSCADYTTSSQNSQTNHHIPLFPSSIEYYPAHAPSRSSSMPVFTCATSPHLTILPTDTTNHNETRNTFTTDDSFTLSFSSQNEIKQENEHLLIELTQSQQSHDIVVSPKTISNTSSPSKHRVLNTPERLDQPHRIHLTEQDWFNDFLAYPDPLTTTQTENLLSARPTIVRRNKRLDKYQSTVVETKKRENFSKNLFTSSKKLKEELGYDPTYTEILMGQTRDQRHMTEQARRFLSCSSLNNYNI</sequence>
<accession>A0A8S2RHH1</accession>
<dbReference type="GO" id="GO:0000981">
    <property type="term" value="F:DNA-binding transcription factor activity, RNA polymerase II-specific"/>
    <property type="evidence" value="ECO:0007669"/>
    <property type="project" value="TreeGrafter"/>
</dbReference>
<feature type="domain" description="HTH myb-type" evidence="5">
    <location>
        <begin position="39"/>
        <end position="85"/>
    </location>
</feature>
<proteinExistence type="predicted"/>
<gene>
    <name evidence="6" type="ORF">BYL167_LOCUS21556</name>
</gene>
<dbReference type="PROSITE" id="PS50090">
    <property type="entry name" value="MYB_LIKE"/>
    <property type="match status" value="3"/>
</dbReference>
<feature type="domain" description="Myb-like" evidence="4">
    <location>
        <begin position="138"/>
        <end position="188"/>
    </location>
</feature>
<dbReference type="Pfam" id="PF13921">
    <property type="entry name" value="Myb_DNA-bind_6"/>
    <property type="match status" value="1"/>
</dbReference>
<organism evidence="6 7">
    <name type="scientific">Rotaria magnacalcarata</name>
    <dbReference type="NCBI Taxonomy" id="392030"/>
    <lineage>
        <taxon>Eukaryota</taxon>
        <taxon>Metazoa</taxon>
        <taxon>Spiralia</taxon>
        <taxon>Gnathifera</taxon>
        <taxon>Rotifera</taxon>
        <taxon>Eurotatoria</taxon>
        <taxon>Bdelloidea</taxon>
        <taxon>Philodinida</taxon>
        <taxon>Philodinidae</taxon>
        <taxon>Rotaria</taxon>
    </lineage>
</organism>
<feature type="domain" description="Myb-like" evidence="4">
    <location>
        <begin position="86"/>
        <end position="137"/>
    </location>
</feature>
<feature type="domain" description="Myb-like" evidence="4">
    <location>
        <begin position="32"/>
        <end position="85"/>
    </location>
</feature>
<keyword evidence="2" id="KW-0238">DNA-binding</keyword>
<keyword evidence="1" id="KW-0677">Repeat</keyword>
<feature type="region of interest" description="Disordered" evidence="3">
    <location>
        <begin position="1"/>
        <end position="32"/>
    </location>
</feature>
<dbReference type="InterPro" id="IPR050560">
    <property type="entry name" value="MYB_TF"/>
</dbReference>
<dbReference type="GO" id="GO:0000978">
    <property type="term" value="F:RNA polymerase II cis-regulatory region sequence-specific DNA binding"/>
    <property type="evidence" value="ECO:0007669"/>
    <property type="project" value="TreeGrafter"/>
</dbReference>
<evidence type="ECO:0000313" key="7">
    <source>
        <dbReference type="Proteomes" id="UP000681967"/>
    </source>
</evidence>
<dbReference type="Pfam" id="PF00249">
    <property type="entry name" value="Myb_DNA-binding"/>
    <property type="match status" value="1"/>
</dbReference>
<feature type="domain" description="HTH myb-type" evidence="5">
    <location>
        <begin position="142"/>
        <end position="192"/>
    </location>
</feature>
<dbReference type="CDD" id="cd00167">
    <property type="entry name" value="SANT"/>
    <property type="match status" value="3"/>
</dbReference>